<keyword evidence="5" id="KW-0699">rRNA-binding</keyword>
<evidence type="ECO:0000256" key="2">
    <source>
        <dbReference type="ARBA" id="ARBA00022980"/>
    </source>
</evidence>
<dbReference type="InterPro" id="IPR002363">
    <property type="entry name" value="Ribosomal_uL10_CS_bac"/>
</dbReference>
<evidence type="ECO:0000313" key="7">
    <source>
        <dbReference type="Proteomes" id="UP000076925"/>
    </source>
</evidence>
<evidence type="ECO:0000313" key="6">
    <source>
        <dbReference type="EMBL" id="KYC39628.1"/>
    </source>
</evidence>
<dbReference type="GO" id="GO:0015934">
    <property type="term" value="C:large ribosomal subunit"/>
    <property type="evidence" value="ECO:0007669"/>
    <property type="project" value="InterPro"/>
</dbReference>
<keyword evidence="2 5" id="KW-0689">Ribosomal protein</keyword>
<dbReference type="GO" id="GO:0070180">
    <property type="term" value="F:large ribosomal subunit rRNA binding"/>
    <property type="evidence" value="ECO:0007669"/>
    <property type="project" value="UniProtKB-UniRule"/>
</dbReference>
<protein>
    <recommendedName>
        <fullName evidence="4 5">Large ribosomal subunit protein uL10</fullName>
    </recommendedName>
</protein>
<name>A0A139X4L7_9CYAN</name>
<reference evidence="6 7" key="1">
    <citation type="journal article" date="2013" name="Genome Biol. Evol.">
        <title>Genomes of Stigonematalean cyanobacteria (subsection V) and the evolution of oxygenic photosynthesis from prokaryotes to plastids.</title>
        <authorList>
            <person name="Dagan T."/>
            <person name="Roettger M."/>
            <person name="Stucken K."/>
            <person name="Landan G."/>
            <person name="Koch R."/>
            <person name="Major P."/>
            <person name="Gould S.B."/>
            <person name="Goremykin V.V."/>
            <person name="Rippka R."/>
            <person name="Tandeau de Marsac N."/>
            <person name="Gugger M."/>
            <person name="Lockhart P.J."/>
            <person name="Allen J.F."/>
            <person name="Brune I."/>
            <person name="Maus I."/>
            <person name="Puhler A."/>
            <person name="Martin W.F."/>
        </authorList>
    </citation>
    <scope>NUCLEOTIDE SEQUENCE [LARGE SCALE GENOMIC DNA]</scope>
    <source>
        <strain evidence="6 7">PCC 7110</strain>
    </source>
</reference>
<dbReference type="NCBIfam" id="NF000955">
    <property type="entry name" value="PRK00099.1-1"/>
    <property type="match status" value="1"/>
</dbReference>
<dbReference type="STRING" id="128403.WA1_30260"/>
<dbReference type="GO" id="GO:0003735">
    <property type="term" value="F:structural constituent of ribosome"/>
    <property type="evidence" value="ECO:0007669"/>
    <property type="project" value="InterPro"/>
</dbReference>
<organism evidence="6 7">
    <name type="scientific">Scytonema hofmannii PCC 7110</name>
    <dbReference type="NCBI Taxonomy" id="128403"/>
    <lineage>
        <taxon>Bacteria</taxon>
        <taxon>Bacillati</taxon>
        <taxon>Cyanobacteriota</taxon>
        <taxon>Cyanophyceae</taxon>
        <taxon>Nostocales</taxon>
        <taxon>Scytonemataceae</taxon>
        <taxon>Scytonema</taxon>
    </lineage>
</organism>
<keyword evidence="3 5" id="KW-0687">Ribonucleoprotein</keyword>
<dbReference type="RefSeq" id="WP_017740589.1">
    <property type="nucleotide sequence ID" value="NZ_KQ976354.1"/>
</dbReference>
<comment type="function">
    <text evidence="5">Forms part of the ribosomal stalk, playing a central role in the interaction of the ribosome with GTP-bound translation factors.</text>
</comment>
<dbReference type="Gene3D" id="3.30.70.1730">
    <property type="match status" value="1"/>
</dbReference>
<dbReference type="PROSITE" id="PS01109">
    <property type="entry name" value="RIBOSOMAL_L10"/>
    <property type="match status" value="1"/>
</dbReference>
<comment type="caution">
    <text evidence="6">The sequence shown here is derived from an EMBL/GenBank/DDBJ whole genome shotgun (WGS) entry which is preliminary data.</text>
</comment>
<dbReference type="PANTHER" id="PTHR11560">
    <property type="entry name" value="39S RIBOSOMAL PROTEIN L10, MITOCHONDRIAL"/>
    <property type="match status" value="1"/>
</dbReference>
<dbReference type="EMBL" id="ANNX02000033">
    <property type="protein sequence ID" value="KYC39628.1"/>
    <property type="molecule type" value="Genomic_DNA"/>
</dbReference>
<keyword evidence="5" id="KW-0694">RNA-binding</keyword>
<evidence type="ECO:0000256" key="4">
    <source>
        <dbReference type="ARBA" id="ARBA00035202"/>
    </source>
</evidence>
<dbReference type="Pfam" id="PF00466">
    <property type="entry name" value="Ribosomal_L10"/>
    <property type="match status" value="1"/>
</dbReference>
<sequence>MPRTIEDKHAIVADLKETLSQSQLAIVIDYQGLTVAEITDLRRRLRPAGTVCKVTKNTLMGIAIKDQEKWQPLEELLKGSSAFLLVKEDFSAAIKAYQDFQKVTKKTEVRGGVMEGRLLKEPDIKALGDLPSKEQLMAQIAGALNALTTKIAVGINEVPSSLARALQAVADKEKGDGETESASS</sequence>
<keyword evidence="7" id="KW-1185">Reference proteome</keyword>
<dbReference type="OrthoDB" id="9808307at2"/>
<dbReference type="InterPro" id="IPR043141">
    <property type="entry name" value="Ribosomal_uL10-like_sf"/>
</dbReference>
<dbReference type="CDD" id="cd05797">
    <property type="entry name" value="Ribosomal_L10"/>
    <property type="match status" value="1"/>
</dbReference>
<dbReference type="Proteomes" id="UP000076925">
    <property type="component" value="Unassembled WGS sequence"/>
</dbReference>
<proteinExistence type="inferred from homology"/>
<gene>
    <name evidence="5" type="primary">rplJ</name>
    <name evidence="5" type="synonym">rpl10</name>
    <name evidence="6" type="ORF">WA1_30260</name>
</gene>
<dbReference type="SUPFAM" id="SSF160369">
    <property type="entry name" value="Ribosomal protein L10-like"/>
    <property type="match status" value="1"/>
</dbReference>
<evidence type="ECO:0000256" key="1">
    <source>
        <dbReference type="ARBA" id="ARBA00008889"/>
    </source>
</evidence>
<dbReference type="Gene3D" id="6.10.250.290">
    <property type="match status" value="1"/>
</dbReference>
<evidence type="ECO:0000256" key="5">
    <source>
        <dbReference type="HAMAP-Rule" id="MF_00362"/>
    </source>
</evidence>
<accession>A0A139X4L7</accession>
<comment type="subunit">
    <text evidence="5">Part of the ribosomal stalk of the 50S ribosomal subunit. The N-terminus interacts with L11 and the large rRNA to form the base of the stalk. The C-terminus forms an elongated spine to which L12 dimers bind in a sequential fashion forming a multimeric L10(L12)X complex.</text>
</comment>
<comment type="similarity">
    <text evidence="1 5">Belongs to the universal ribosomal protein uL10 family.</text>
</comment>
<evidence type="ECO:0000256" key="3">
    <source>
        <dbReference type="ARBA" id="ARBA00023274"/>
    </source>
</evidence>
<dbReference type="HAMAP" id="MF_00362">
    <property type="entry name" value="Ribosomal_uL10"/>
    <property type="match status" value="1"/>
</dbReference>
<dbReference type="InterPro" id="IPR001790">
    <property type="entry name" value="Ribosomal_uL10"/>
</dbReference>
<dbReference type="InterPro" id="IPR047865">
    <property type="entry name" value="Ribosomal_uL10_bac_type"/>
</dbReference>
<dbReference type="GO" id="GO:0006412">
    <property type="term" value="P:translation"/>
    <property type="evidence" value="ECO:0007669"/>
    <property type="project" value="UniProtKB-UniRule"/>
</dbReference>
<dbReference type="AlphaFoldDB" id="A0A139X4L7"/>
<dbReference type="InterPro" id="IPR022973">
    <property type="entry name" value="Ribosomal_uL10_bac"/>
</dbReference>